<dbReference type="RefSeq" id="WP_189026233.1">
    <property type="nucleotide sequence ID" value="NZ_BMKR01000011.1"/>
</dbReference>
<dbReference type="InterPro" id="IPR016181">
    <property type="entry name" value="Acyl_CoA_acyltransferase"/>
</dbReference>
<proteinExistence type="predicted"/>
<comment type="caution">
    <text evidence="2">The sequence shown here is derived from an EMBL/GenBank/DDBJ whole genome shotgun (WGS) entry which is preliminary data.</text>
</comment>
<dbReference type="Proteomes" id="UP000637643">
    <property type="component" value="Unassembled WGS sequence"/>
</dbReference>
<organism evidence="2 3">
    <name type="scientific">Paenibacillus albidus</name>
    <dbReference type="NCBI Taxonomy" id="2041023"/>
    <lineage>
        <taxon>Bacteria</taxon>
        <taxon>Bacillati</taxon>
        <taxon>Bacillota</taxon>
        <taxon>Bacilli</taxon>
        <taxon>Bacillales</taxon>
        <taxon>Paenibacillaceae</taxon>
        <taxon>Paenibacillus</taxon>
    </lineage>
</organism>
<dbReference type="Pfam" id="PF13527">
    <property type="entry name" value="Acetyltransf_9"/>
    <property type="match status" value="1"/>
</dbReference>
<protein>
    <recommendedName>
        <fullName evidence="1">N-acetyltransferase domain-containing protein</fullName>
    </recommendedName>
</protein>
<keyword evidence="3" id="KW-1185">Reference proteome</keyword>
<dbReference type="AlphaFoldDB" id="A0A917FIV9"/>
<name>A0A917FIV9_9BACL</name>
<dbReference type="CDD" id="cd04301">
    <property type="entry name" value="NAT_SF"/>
    <property type="match status" value="1"/>
</dbReference>
<dbReference type="Gene3D" id="3.40.630.30">
    <property type="match status" value="1"/>
</dbReference>
<dbReference type="GO" id="GO:0016747">
    <property type="term" value="F:acyltransferase activity, transferring groups other than amino-acyl groups"/>
    <property type="evidence" value="ECO:0007669"/>
    <property type="project" value="InterPro"/>
</dbReference>
<gene>
    <name evidence="2" type="ORF">GCM10010912_30700</name>
</gene>
<evidence type="ECO:0000313" key="2">
    <source>
        <dbReference type="EMBL" id="GGF83448.1"/>
    </source>
</evidence>
<reference evidence="2" key="1">
    <citation type="journal article" date="2014" name="Int. J. Syst. Evol. Microbiol.">
        <title>Complete genome sequence of Corynebacterium casei LMG S-19264T (=DSM 44701T), isolated from a smear-ripened cheese.</title>
        <authorList>
            <consortium name="US DOE Joint Genome Institute (JGI-PGF)"/>
            <person name="Walter F."/>
            <person name="Albersmeier A."/>
            <person name="Kalinowski J."/>
            <person name="Ruckert C."/>
        </authorList>
    </citation>
    <scope>NUCLEOTIDE SEQUENCE</scope>
    <source>
        <strain evidence="2">CGMCC 1.16134</strain>
    </source>
</reference>
<accession>A0A917FIV9</accession>
<sequence length="359" mass="37535">MELRLIHTRELDQAALLADSIFRSPGDTSMKDLFPLLFRPGLSHSYAAFDQDGTLAAFMGLVPFSLKSGSSLLNVFSLGAVCTAPAYRGQGLAGRLFALCRSHAARAGGSLLFVSGDRSLYTRAGCVPFGGTLLAELSSRSAEALAKASGNAWTLRPMQPGDLFEVNRLLGEREAGHVHSPAELALLLGAGAYAGVLRHAQRTLVAVRDGSIEGFAAVALPPADGSSAPRPAVALEWAGRPQAVAALLAKAATCSNTDALHVPVPWQERSLLALLREAGAAVAGGANSGTVCIADRDALLQQTFAERTARNISIPEDADDAALISLLFDPASPLRTPDAPGEDPHRTLPLPFLSGLNFI</sequence>
<reference evidence="2" key="2">
    <citation type="submission" date="2020-09" db="EMBL/GenBank/DDBJ databases">
        <authorList>
            <person name="Sun Q."/>
            <person name="Zhou Y."/>
        </authorList>
    </citation>
    <scope>NUCLEOTIDE SEQUENCE</scope>
    <source>
        <strain evidence="2">CGMCC 1.16134</strain>
    </source>
</reference>
<dbReference type="SUPFAM" id="SSF55729">
    <property type="entry name" value="Acyl-CoA N-acyltransferases (Nat)"/>
    <property type="match status" value="1"/>
</dbReference>
<dbReference type="InterPro" id="IPR000182">
    <property type="entry name" value="GNAT_dom"/>
</dbReference>
<evidence type="ECO:0000313" key="3">
    <source>
        <dbReference type="Proteomes" id="UP000637643"/>
    </source>
</evidence>
<evidence type="ECO:0000259" key="1">
    <source>
        <dbReference type="PROSITE" id="PS51186"/>
    </source>
</evidence>
<feature type="domain" description="N-acetyltransferase" evidence="1">
    <location>
        <begin position="1"/>
        <end position="160"/>
    </location>
</feature>
<dbReference type="PROSITE" id="PS51186">
    <property type="entry name" value="GNAT"/>
    <property type="match status" value="1"/>
</dbReference>
<dbReference type="EMBL" id="BMKR01000011">
    <property type="protein sequence ID" value="GGF83448.1"/>
    <property type="molecule type" value="Genomic_DNA"/>
</dbReference>